<reference evidence="5" key="1">
    <citation type="book" date="2019" name="MICROBIAL BIOTECHNOLOGY" publisher="Unknown Publisher">
        <title>Optimization of recombineering for directed mutagenesis of bacteria Pseudomonas corrugata 3'.</title>
        <authorList>
            <person name="Buinitskaja S.V."/>
            <person name="Pilipenok N."/>
            <person name="Valentovich L.N."/>
        </authorList>
    </citation>
    <scope>NUCLEOTIDE SEQUENCE</scope>
    <source>
        <strain evidence="5">3prime</strain>
    </source>
</reference>
<evidence type="ECO:0000256" key="2">
    <source>
        <dbReference type="ARBA" id="ARBA00022801"/>
    </source>
</evidence>
<dbReference type="InterPro" id="IPR020084">
    <property type="entry name" value="NUDIX_hydrolase_CS"/>
</dbReference>
<dbReference type="AlphaFoldDB" id="A0A8B6UTU3"/>
<feature type="domain" description="Nudix hydrolase" evidence="4">
    <location>
        <begin position="1"/>
        <end position="154"/>
    </location>
</feature>
<dbReference type="PANTHER" id="PTHR43046:SF14">
    <property type="entry name" value="MUTT_NUDIX FAMILY PROTEIN"/>
    <property type="match status" value="1"/>
</dbReference>
<dbReference type="InterPro" id="IPR015797">
    <property type="entry name" value="NUDIX_hydrolase-like_dom_sf"/>
</dbReference>
<dbReference type="Pfam" id="PF00293">
    <property type="entry name" value="NUDIX"/>
    <property type="match status" value="1"/>
</dbReference>
<dbReference type="PROSITE" id="PS51462">
    <property type="entry name" value="NUDIX"/>
    <property type="match status" value="1"/>
</dbReference>
<proteinExistence type="inferred from homology"/>
<comment type="similarity">
    <text evidence="3">Belongs to the Nudix hydrolase family.</text>
</comment>
<evidence type="ECO:0000313" key="5">
    <source>
        <dbReference type="EMBL" id="QTH15320.1"/>
    </source>
</evidence>
<dbReference type="PANTHER" id="PTHR43046">
    <property type="entry name" value="GDP-MANNOSE MANNOSYL HYDROLASE"/>
    <property type="match status" value="1"/>
</dbReference>
<dbReference type="InterPro" id="IPR020476">
    <property type="entry name" value="Nudix_hydrolase"/>
</dbReference>
<dbReference type="PRINTS" id="PR00502">
    <property type="entry name" value="NUDIXFAMILY"/>
</dbReference>
<dbReference type="CDD" id="cd04685">
    <property type="entry name" value="NUDIX_Hydrolase"/>
    <property type="match status" value="1"/>
</dbReference>
<dbReference type="PROSITE" id="PS00893">
    <property type="entry name" value="NUDIX_BOX"/>
    <property type="match status" value="1"/>
</dbReference>
<name>A0A8B6UTU3_9PSED</name>
<keyword evidence="2 3" id="KW-0378">Hydrolase</keyword>
<evidence type="ECO:0000256" key="3">
    <source>
        <dbReference type="RuleBase" id="RU003476"/>
    </source>
</evidence>
<dbReference type="InterPro" id="IPR000086">
    <property type="entry name" value="NUDIX_hydrolase_dom"/>
</dbReference>
<dbReference type="EMBL" id="CP072011">
    <property type="protein sequence ID" value="QTH15320.1"/>
    <property type="molecule type" value="Genomic_DNA"/>
</dbReference>
<reference evidence="5" key="2">
    <citation type="submission" date="2021-03" db="EMBL/GenBank/DDBJ databases">
        <authorList>
            <person name="Valentovich L.N."/>
            <person name="Akhremchuk A.E."/>
            <person name="Miamin V.E."/>
        </authorList>
    </citation>
    <scope>NUCLEOTIDE SEQUENCE</scope>
    <source>
        <strain evidence="5">3prime</strain>
    </source>
</reference>
<dbReference type="GO" id="GO:0016787">
    <property type="term" value="F:hydrolase activity"/>
    <property type="evidence" value="ECO:0007669"/>
    <property type="project" value="UniProtKB-KW"/>
</dbReference>
<evidence type="ECO:0000313" key="6">
    <source>
        <dbReference type="Proteomes" id="UP000663914"/>
    </source>
</evidence>
<gene>
    <name evidence="5" type="ORF">C4C32_05295</name>
</gene>
<accession>A0A8B6UTU3</accession>
<dbReference type="Proteomes" id="UP000663914">
    <property type="component" value="Chromosome"/>
</dbReference>
<evidence type="ECO:0000256" key="1">
    <source>
        <dbReference type="ARBA" id="ARBA00001946"/>
    </source>
</evidence>
<dbReference type="SUPFAM" id="SSF55811">
    <property type="entry name" value="Nudix"/>
    <property type="match status" value="1"/>
</dbReference>
<organism evidence="5 6">
    <name type="scientific">Pseudomonas corrugata</name>
    <dbReference type="NCBI Taxonomy" id="47879"/>
    <lineage>
        <taxon>Bacteria</taxon>
        <taxon>Pseudomonadati</taxon>
        <taxon>Pseudomonadota</taxon>
        <taxon>Gammaproteobacteria</taxon>
        <taxon>Pseudomonadales</taxon>
        <taxon>Pseudomonadaceae</taxon>
        <taxon>Pseudomonas</taxon>
    </lineage>
</organism>
<comment type="cofactor">
    <cofactor evidence="1">
        <name>Mg(2+)</name>
        <dbReference type="ChEBI" id="CHEBI:18420"/>
    </cofactor>
</comment>
<evidence type="ECO:0000259" key="4">
    <source>
        <dbReference type="PROSITE" id="PS51462"/>
    </source>
</evidence>
<sequence>MEGVMPRRRLASRILLVSSSRRLLLFKVHYRAGALAGRSYWATPGGGLRGDETFEAAAIRELYEETGLDVQSVGRCIARKEFTWLMPDGEHVLAVENYYVVRVCSEDCSIASWSAQEREVVCEIRWWSENELMASAEEVLPPDLPVLFARTMLKTQN</sequence>
<protein>
    <submittedName>
        <fullName evidence="5">NUDIX domain-containing protein</fullName>
    </submittedName>
</protein>
<dbReference type="Gene3D" id="3.90.79.10">
    <property type="entry name" value="Nucleoside Triphosphate Pyrophosphohydrolase"/>
    <property type="match status" value="1"/>
</dbReference>